<dbReference type="InterPro" id="IPR029052">
    <property type="entry name" value="Metallo-depent_PP-like"/>
</dbReference>
<evidence type="ECO:0000313" key="5">
    <source>
        <dbReference type="EMBL" id="KZE36480.1"/>
    </source>
</evidence>
<dbReference type="InterPro" id="IPR011240">
    <property type="entry name" value="Pesterase_YunD"/>
</dbReference>
<feature type="domain" description="5'-Nucleotidase C-terminal" evidence="4">
    <location>
        <begin position="297"/>
        <end position="430"/>
    </location>
</feature>
<dbReference type="Pfam" id="PF00149">
    <property type="entry name" value="Metallophos"/>
    <property type="match status" value="1"/>
</dbReference>
<dbReference type="PANTHER" id="PTHR11575">
    <property type="entry name" value="5'-NUCLEOTIDASE-RELATED"/>
    <property type="match status" value="1"/>
</dbReference>
<protein>
    <submittedName>
        <fullName evidence="5">Bifunctional metallophosphatase/5'-nucleotidase</fullName>
    </submittedName>
</protein>
<dbReference type="Proteomes" id="UP000076490">
    <property type="component" value="Unassembled WGS sequence"/>
</dbReference>
<keyword evidence="1" id="KW-0732">Signal</keyword>
<dbReference type="CDD" id="cd00845">
    <property type="entry name" value="MPP_UshA_N_like"/>
    <property type="match status" value="1"/>
</dbReference>
<dbReference type="PIRSF" id="PIRSF036361">
    <property type="entry name" value="YunD"/>
    <property type="match status" value="1"/>
</dbReference>
<dbReference type="Pfam" id="PF02872">
    <property type="entry name" value="5_nucleotid_C"/>
    <property type="match status" value="1"/>
</dbReference>
<dbReference type="RefSeq" id="WP_063183749.1">
    <property type="nucleotide sequence ID" value="NZ_LQNT01000013.1"/>
</dbReference>
<dbReference type="EMBL" id="LQNT01000013">
    <property type="protein sequence ID" value="KZE36480.1"/>
    <property type="molecule type" value="Genomic_DNA"/>
</dbReference>
<gene>
    <name evidence="5" type="ORF">AV656_15200</name>
</gene>
<dbReference type="SUPFAM" id="SSF55816">
    <property type="entry name" value="5'-nucleotidase (syn. UDP-sugar hydrolase), C-terminal domain"/>
    <property type="match status" value="1"/>
</dbReference>
<dbReference type="Gene3D" id="3.60.21.10">
    <property type="match status" value="1"/>
</dbReference>
<dbReference type="OrthoDB" id="9793179at2"/>
<dbReference type="InterPro" id="IPR008334">
    <property type="entry name" value="5'-Nucleotdase_C"/>
</dbReference>
<evidence type="ECO:0000259" key="3">
    <source>
        <dbReference type="Pfam" id="PF00149"/>
    </source>
</evidence>
<dbReference type="Gene3D" id="3.90.780.10">
    <property type="entry name" value="5'-Nucleotidase, C-terminal domain"/>
    <property type="match status" value="1"/>
</dbReference>
<evidence type="ECO:0000259" key="4">
    <source>
        <dbReference type="Pfam" id="PF02872"/>
    </source>
</evidence>
<evidence type="ECO:0000313" key="6">
    <source>
        <dbReference type="Proteomes" id="UP000076490"/>
    </source>
</evidence>
<feature type="domain" description="Calcineurin-like phosphoesterase" evidence="3">
    <location>
        <begin position="15"/>
        <end position="215"/>
    </location>
</feature>
<dbReference type="SUPFAM" id="SSF56300">
    <property type="entry name" value="Metallo-dependent phosphatases"/>
    <property type="match status" value="1"/>
</dbReference>
<dbReference type="InterPro" id="IPR036907">
    <property type="entry name" value="5'-Nucleotdase_C_sf"/>
</dbReference>
<name>A0A161SNI3_9BACL</name>
<sequence length="468" mass="51638">MKEFGADCTLKEIIHIYHTNDLHSHFERWPRIRDFLMKRKALHKEQGETCYMFDIGDHIDRSHPYTDATRGKGNVLMLNEIGYDAVTIGNNEGITLSPEELSDLYGEAEFPVILDNLYTEEGKRPGWTVPEAYLTTRSGIRLGLIAATADFSTSYERLGWKVTGPRSALEAAAPRVTGQSDILVCLSHMGSSEDDRLAENTGGQIDVILGGHTHHLYPDGREVGGTLIAAAGKWGQYVGEVTLTFDHANARVIEASAKVHDTETLPISEDDRSYDRQLRKKAAELLSATVFLNPSELRGGWEGPTPLSDLFADALLSHTGADCAMFNSGIFLGSLPEGKVSGMDLHRLLPHPINPCVITLTGWELEEAYELSLNSEWPDIRLKGLGFRGEKMGAMIHHGIGRGADGKLHVSGSPVEPDQAYKLATLDLFTYGFFFPGFKQATKEYFMPELIRDVLAGFAIRKFGNPSS</sequence>
<comment type="caution">
    <text evidence="5">The sequence shown here is derived from an EMBL/GenBank/DDBJ whole genome shotgun (WGS) entry which is preliminary data.</text>
</comment>
<dbReference type="InterPro" id="IPR004843">
    <property type="entry name" value="Calcineurin-like_PHP"/>
</dbReference>
<dbReference type="GO" id="GO:0008253">
    <property type="term" value="F:5'-nucleotidase activity"/>
    <property type="evidence" value="ECO:0007669"/>
    <property type="project" value="TreeGrafter"/>
</dbReference>
<reference evidence="5 6" key="1">
    <citation type="submission" date="2016-01" db="EMBL/GenBank/DDBJ databases">
        <title>Whole genome sequencing of Bhargavaea cecembensis T14.</title>
        <authorList>
            <person name="Hong K.W."/>
        </authorList>
    </citation>
    <scope>NUCLEOTIDE SEQUENCE [LARGE SCALE GENOMIC DNA]</scope>
    <source>
        <strain evidence="5 6">T14</strain>
    </source>
</reference>
<dbReference type="GO" id="GO:0030288">
    <property type="term" value="C:outer membrane-bounded periplasmic space"/>
    <property type="evidence" value="ECO:0007669"/>
    <property type="project" value="TreeGrafter"/>
</dbReference>
<comment type="similarity">
    <text evidence="2">Belongs to the 5'-nucleotidase family.</text>
</comment>
<evidence type="ECO:0000256" key="2">
    <source>
        <dbReference type="RuleBase" id="RU362119"/>
    </source>
</evidence>
<proteinExistence type="inferred from homology"/>
<accession>A0A161SNI3</accession>
<dbReference type="GO" id="GO:0008768">
    <property type="term" value="F:UDP-sugar diphosphatase activity"/>
    <property type="evidence" value="ECO:0007669"/>
    <property type="project" value="TreeGrafter"/>
</dbReference>
<keyword evidence="2" id="KW-0378">Hydrolase</keyword>
<keyword evidence="2" id="KW-0547">Nucleotide-binding</keyword>
<dbReference type="PANTHER" id="PTHR11575:SF23">
    <property type="entry name" value="5-NUCLEOTIDASE FAMILY PROTEIN"/>
    <property type="match status" value="1"/>
</dbReference>
<dbReference type="GO" id="GO:0009166">
    <property type="term" value="P:nucleotide catabolic process"/>
    <property type="evidence" value="ECO:0007669"/>
    <property type="project" value="InterPro"/>
</dbReference>
<evidence type="ECO:0000256" key="1">
    <source>
        <dbReference type="ARBA" id="ARBA00022729"/>
    </source>
</evidence>
<organism evidence="5 6">
    <name type="scientific">Bhargavaea cecembensis</name>
    <dbReference type="NCBI Taxonomy" id="394098"/>
    <lineage>
        <taxon>Bacteria</taxon>
        <taxon>Bacillati</taxon>
        <taxon>Bacillota</taxon>
        <taxon>Bacilli</taxon>
        <taxon>Bacillales</taxon>
        <taxon>Caryophanaceae</taxon>
        <taxon>Bhargavaea</taxon>
    </lineage>
</organism>
<dbReference type="GO" id="GO:0000166">
    <property type="term" value="F:nucleotide binding"/>
    <property type="evidence" value="ECO:0007669"/>
    <property type="project" value="UniProtKB-KW"/>
</dbReference>
<dbReference type="PRINTS" id="PR01607">
    <property type="entry name" value="APYRASEFAMLY"/>
</dbReference>
<dbReference type="AlphaFoldDB" id="A0A161SNI3"/>
<dbReference type="InterPro" id="IPR006179">
    <property type="entry name" value="5_nucleotidase/apyrase"/>
</dbReference>